<reference evidence="5" key="3">
    <citation type="submission" date="2015-06" db="UniProtKB">
        <authorList>
            <consortium name="EnsemblMetazoa"/>
        </authorList>
    </citation>
    <scope>IDENTIFICATION</scope>
</reference>
<protein>
    <recommendedName>
        <fullName evidence="3">NWD1/2-like winged helix-turn-helix domain-containing protein</fullName>
    </recommendedName>
</protein>
<name>R7VEF3_CAPTE</name>
<dbReference type="EnsemblMetazoa" id="CapteT26667">
    <property type="protein sequence ID" value="CapteP26667"/>
    <property type="gene ID" value="CapteG26667"/>
</dbReference>
<dbReference type="STRING" id="283909.R7VEF3"/>
<evidence type="ECO:0000256" key="2">
    <source>
        <dbReference type="ARBA" id="ARBA00022737"/>
    </source>
</evidence>
<evidence type="ECO:0000313" key="4">
    <source>
        <dbReference type="EMBL" id="ELU16967.1"/>
    </source>
</evidence>
<reference evidence="6" key="1">
    <citation type="submission" date="2012-12" db="EMBL/GenBank/DDBJ databases">
        <authorList>
            <person name="Hellsten U."/>
            <person name="Grimwood J."/>
            <person name="Chapman J.A."/>
            <person name="Shapiro H."/>
            <person name="Aerts A."/>
            <person name="Otillar R.P."/>
            <person name="Terry A.Y."/>
            <person name="Boore J.L."/>
            <person name="Simakov O."/>
            <person name="Marletaz F."/>
            <person name="Cho S.-J."/>
            <person name="Edsinger-Gonzales E."/>
            <person name="Havlak P."/>
            <person name="Kuo D.-H."/>
            <person name="Larsson T."/>
            <person name="Lv J."/>
            <person name="Arendt D."/>
            <person name="Savage R."/>
            <person name="Osoegawa K."/>
            <person name="de Jong P."/>
            <person name="Lindberg D.R."/>
            <person name="Seaver E.C."/>
            <person name="Weisblat D.A."/>
            <person name="Putnam N.H."/>
            <person name="Grigoriev I.V."/>
            <person name="Rokhsar D.S."/>
        </authorList>
    </citation>
    <scope>NUCLEOTIDE SEQUENCE</scope>
    <source>
        <strain evidence="6">I ESC-2004</strain>
    </source>
</reference>
<dbReference type="AlphaFoldDB" id="R7VEF3"/>
<evidence type="ECO:0000256" key="1">
    <source>
        <dbReference type="ARBA" id="ARBA00022574"/>
    </source>
</evidence>
<feature type="non-terminal residue" evidence="4">
    <location>
        <position position="212"/>
    </location>
</feature>
<dbReference type="InterPro" id="IPR052752">
    <property type="entry name" value="NACHT-WD_repeat"/>
</dbReference>
<keyword evidence="6" id="KW-1185">Reference proteome</keyword>
<dbReference type="EMBL" id="AMQN01017158">
    <property type="status" value="NOT_ANNOTATED_CDS"/>
    <property type="molecule type" value="Genomic_DNA"/>
</dbReference>
<dbReference type="PANTHER" id="PTHR19871">
    <property type="entry name" value="BETA TRANSDUCIN-RELATED PROTEIN"/>
    <property type="match status" value="1"/>
</dbReference>
<dbReference type="OrthoDB" id="6100816at2759"/>
<dbReference type="InterPro" id="IPR057588">
    <property type="entry name" value="NWD1/2-like_WH"/>
</dbReference>
<accession>R7VEF3</accession>
<sequence>NFIEVPVLGEDLSYEILVSWLRGRERTLTASQIDVVKKAFHFCCLPLYVKLVFEEVSLWKSYTPPSGTALALTVKEVIRNLFVRLDKKHGQCLVSHALGYLSATLNGIGENELEDVLSLDDEVLTDVFQYHVPPIRRIPPILWVRISNDISSFLATREVDAQRVVFWYHRQFIEAASAYFLSDPRVSQKLNSMLADYWLNKWHNKRKPFAYS</sequence>
<dbReference type="OMA" id="CYNTRKP"/>
<dbReference type="Pfam" id="PF25469">
    <property type="entry name" value="WHD_NWD1"/>
    <property type="match status" value="1"/>
</dbReference>
<dbReference type="EMBL" id="KB292792">
    <property type="protein sequence ID" value="ELU16967.1"/>
    <property type="molecule type" value="Genomic_DNA"/>
</dbReference>
<feature type="non-terminal residue" evidence="4">
    <location>
        <position position="1"/>
    </location>
</feature>
<reference evidence="4 6" key="2">
    <citation type="journal article" date="2013" name="Nature">
        <title>Insights into bilaterian evolution from three spiralian genomes.</title>
        <authorList>
            <person name="Simakov O."/>
            <person name="Marletaz F."/>
            <person name="Cho S.J."/>
            <person name="Edsinger-Gonzales E."/>
            <person name="Havlak P."/>
            <person name="Hellsten U."/>
            <person name="Kuo D.H."/>
            <person name="Larsson T."/>
            <person name="Lv J."/>
            <person name="Arendt D."/>
            <person name="Savage R."/>
            <person name="Osoegawa K."/>
            <person name="de Jong P."/>
            <person name="Grimwood J."/>
            <person name="Chapman J.A."/>
            <person name="Shapiro H."/>
            <person name="Aerts A."/>
            <person name="Otillar R.P."/>
            <person name="Terry A.Y."/>
            <person name="Boore J.L."/>
            <person name="Grigoriev I.V."/>
            <person name="Lindberg D.R."/>
            <person name="Seaver E.C."/>
            <person name="Weisblat D.A."/>
            <person name="Putnam N.H."/>
            <person name="Rokhsar D.S."/>
        </authorList>
    </citation>
    <scope>NUCLEOTIDE SEQUENCE</scope>
    <source>
        <strain evidence="4 6">I ESC-2004</strain>
    </source>
</reference>
<keyword evidence="1" id="KW-0853">WD repeat</keyword>
<proteinExistence type="predicted"/>
<dbReference type="Proteomes" id="UP000014760">
    <property type="component" value="Unassembled WGS sequence"/>
</dbReference>
<keyword evidence="2" id="KW-0677">Repeat</keyword>
<evidence type="ECO:0000313" key="6">
    <source>
        <dbReference type="Proteomes" id="UP000014760"/>
    </source>
</evidence>
<organism evidence="4">
    <name type="scientific">Capitella teleta</name>
    <name type="common">Polychaete worm</name>
    <dbReference type="NCBI Taxonomy" id="283909"/>
    <lineage>
        <taxon>Eukaryota</taxon>
        <taxon>Metazoa</taxon>
        <taxon>Spiralia</taxon>
        <taxon>Lophotrochozoa</taxon>
        <taxon>Annelida</taxon>
        <taxon>Polychaeta</taxon>
        <taxon>Sedentaria</taxon>
        <taxon>Scolecida</taxon>
        <taxon>Capitellidae</taxon>
        <taxon>Capitella</taxon>
    </lineage>
</organism>
<evidence type="ECO:0000313" key="5">
    <source>
        <dbReference type="EnsemblMetazoa" id="CapteP26667"/>
    </source>
</evidence>
<gene>
    <name evidence="4" type="ORF">CAPTEDRAFT_26667</name>
</gene>
<dbReference type="HOGENOM" id="CLU_104033_0_0_1"/>
<evidence type="ECO:0000259" key="3">
    <source>
        <dbReference type="Pfam" id="PF25469"/>
    </source>
</evidence>
<dbReference type="PANTHER" id="PTHR19871:SF14">
    <property type="entry name" value="DUF4062 DOMAIN-CONTAINING PROTEIN"/>
    <property type="match status" value="1"/>
</dbReference>
<feature type="domain" description="NWD1/2-like winged helix-turn-helix" evidence="3">
    <location>
        <begin position="74"/>
        <end position="181"/>
    </location>
</feature>